<reference evidence="7" key="1">
    <citation type="journal article" date="2015" name="Nature">
        <title>Complex archaea that bridge the gap between prokaryotes and eukaryotes.</title>
        <authorList>
            <person name="Spang A."/>
            <person name="Saw J.H."/>
            <person name="Jorgensen S.L."/>
            <person name="Zaremba-Niedzwiedzka K."/>
            <person name="Martijn J."/>
            <person name="Lind A.E."/>
            <person name="van Eijk R."/>
            <person name="Schleper C."/>
            <person name="Guy L."/>
            <person name="Ettema T.J."/>
        </authorList>
    </citation>
    <scope>NUCLEOTIDE SEQUENCE</scope>
</reference>
<dbReference type="GO" id="GO:0043168">
    <property type="term" value="F:anion binding"/>
    <property type="evidence" value="ECO:0007669"/>
    <property type="project" value="UniProtKB-ARBA"/>
</dbReference>
<organism evidence="7">
    <name type="scientific">marine sediment metagenome</name>
    <dbReference type="NCBI Taxonomy" id="412755"/>
    <lineage>
        <taxon>unclassified sequences</taxon>
        <taxon>metagenomes</taxon>
        <taxon>ecological metagenomes</taxon>
    </lineage>
</organism>
<dbReference type="InterPro" id="IPR012259">
    <property type="entry name" value="DHFR"/>
</dbReference>
<dbReference type="PROSITE" id="PS51330">
    <property type="entry name" value="DHFR_2"/>
    <property type="match status" value="1"/>
</dbReference>
<dbReference type="Gene3D" id="3.40.430.10">
    <property type="entry name" value="Dihydrofolate Reductase, subunit A"/>
    <property type="match status" value="1"/>
</dbReference>
<keyword evidence="5" id="KW-0560">Oxidoreductase</keyword>
<evidence type="ECO:0000256" key="2">
    <source>
        <dbReference type="ARBA" id="ARBA00012856"/>
    </source>
</evidence>
<dbReference type="EC" id="1.5.1.3" evidence="2"/>
<dbReference type="CDD" id="cd00209">
    <property type="entry name" value="DHFR"/>
    <property type="match status" value="1"/>
</dbReference>
<feature type="domain" description="DHFR" evidence="6">
    <location>
        <begin position="5"/>
        <end position="169"/>
    </location>
</feature>
<dbReference type="PANTHER" id="PTHR48069:SF3">
    <property type="entry name" value="DIHYDROFOLATE REDUCTASE"/>
    <property type="match status" value="1"/>
</dbReference>
<keyword evidence="4" id="KW-0521">NADP</keyword>
<dbReference type="InterPro" id="IPR001796">
    <property type="entry name" value="DHFR_dom"/>
</dbReference>
<dbReference type="GO" id="GO:0046655">
    <property type="term" value="P:folic acid metabolic process"/>
    <property type="evidence" value="ECO:0007669"/>
    <property type="project" value="TreeGrafter"/>
</dbReference>
<protein>
    <recommendedName>
        <fullName evidence="2">dihydrofolate reductase</fullName>
        <ecNumber evidence="2">1.5.1.3</ecNumber>
    </recommendedName>
</protein>
<evidence type="ECO:0000313" key="7">
    <source>
        <dbReference type="EMBL" id="KKN63906.1"/>
    </source>
</evidence>
<dbReference type="AlphaFoldDB" id="A0A0F9URW6"/>
<accession>A0A0F9URW6</accession>
<comment type="pathway">
    <text evidence="1">Cofactor biosynthesis; tetrahydrofolate biosynthesis; 5,6,7,8-tetrahydrofolate from 7,8-dihydrofolate: step 1/1.</text>
</comment>
<name>A0A0F9URW6_9ZZZZ</name>
<dbReference type="FunFam" id="3.40.430.10:FF:000001">
    <property type="entry name" value="Dihydrofolate reductase"/>
    <property type="match status" value="1"/>
</dbReference>
<dbReference type="PROSITE" id="PS00075">
    <property type="entry name" value="DHFR_1"/>
    <property type="match status" value="1"/>
</dbReference>
<dbReference type="GO" id="GO:0005829">
    <property type="term" value="C:cytosol"/>
    <property type="evidence" value="ECO:0007669"/>
    <property type="project" value="TreeGrafter"/>
</dbReference>
<dbReference type="EMBL" id="LAZR01000575">
    <property type="protein sequence ID" value="KKN63906.1"/>
    <property type="molecule type" value="Genomic_DNA"/>
</dbReference>
<evidence type="ECO:0000259" key="6">
    <source>
        <dbReference type="PROSITE" id="PS51330"/>
    </source>
</evidence>
<gene>
    <name evidence="7" type="ORF">LCGC14_0497290</name>
</gene>
<dbReference type="GO" id="GO:0006730">
    <property type="term" value="P:one-carbon metabolic process"/>
    <property type="evidence" value="ECO:0007669"/>
    <property type="project" value="UniProtKB-KW"/>
</dbReference>
<dbReference type="InterPro" id="IPR017925">
    <property type="entry name" value="DHFR_CS"/>
</dbReference>
<dbReference type="InterPro" id="IPR024072">
    <property type="entry name" value="DHFR-like_dom_sf"/>
</dbReference>
<evidence type="ECO:0000256" key="1">
    <source>
        <dbReference type="ARBA" id="ARBA00004903"/>
    </source>
</evidence>
<dbReference type="PRINTS" id="PR00070">
    <property type="entry name" value="DHFR"/>
</dbReference>
<dbReference type="SUPFAM" id="SSF53597">
    <property type="entry name" value="Dihydrofolate reductase-like"/>
    <property type="match status" value="1"/>
</dbReference>
<dbReference type="GO" id="GO:0004146">
    <property type="term" value="F:dihydrofolate reductase activity"/>
    <property type="evidence" value="ECO:0007669"/>
    <property type="project" value="UniProtKB-EC"/>
</dbReference>
<evidence type="ECO:0000256" key="5">
    <source>
        <dbReference type="ARBA" id="ARBA00023002"/>
    </source>
</evidence>
<dbReference type="PANTHER" id="PTHR48069">
    <property type="entry name" value="DIHYDROFOLATE REDUCTASE"/>
    <property type="match status" value="1"/>
</dbReference>
<dbReference type="GO" id="GO:0046654">
    <property type="term" value="P:tetrahydrofolate biosynthetic process"/>
    <property type="evidence" value="ECO:0007669"/>
    <property type="project" value="InterPro"/>
</dbReference>
<keyword evidence="3" id="KW-0554">One-carbon metabolism</keyword>
<dbReference type="PIRSF" id="PIRSF000194">
    <property type="entry name" value="DHFR"/>
    <property type="match status" value="1"/>
</dbReference>
<dbReference type="GO" id="GO:0050661">
    <property type="term" value="F:NADP binding"/>
    <property type="evidence" value="ECO:0007669"/>
    <property type="project" value="InterPro"/>
</dbReference>
<comment type="caution">
    <text evidence="7">The sequence shown here is derived from an EMBL/GenBank/DDBJ whole genome shotgun (WGS) entry which is preliminary data.</text>
</comment>
<proteinExistence type="predicted"/>
<dbReference type="GO" id="GO:0046452">
    <property type="term" value="P:dihydrofolate metabolic process"/>
    <property type="evidence" value="ECO:0007669"/>
    <property type="project" value="TreeGrafter"/>
</dbReference>
<evidence type="ECO:0000256" key="4">
    <source>
        <dbReference type="ARBA" id="ARBA00022857"/>
    </source>
</evidence>
<sequence length="172" mass="19418">MRQPELVAIVAMARNGVIGKDGAMPWRMPSDLKRYRRLTMGKPMIMGRKTLDSIGRVLDGRDTIVLTRSADLPYEGALLAHSTETALDLAFECAQRRGADEVAIVGGAEIYRQLLDRTDRLMVTEIDAVVEGDAIFPPIDPAIWHKFHEETCERSEKDSADSRFIIYERRRS</sequence>
<evidence type="ECO:0000256" key="3">
    <source>
        <dbReference type="ARBA" id="ARBA00022563"/>
    </source>
</evidence>
<dbReference type="Pfam" id="PF00186">
    <property type="entry name" value="DHFR_1"/>
    <property type="match status" value="1"/>
</dbReference>